<accession>D7BUM6</accession>
<proteinExistence type="predicted"/>
<protein>
    <submittedName>
        <fullName evidence="2">Uncharacterized protein</fullName>
    </submittedName>
</protein>
<reference evidence="2 3" key="1">
    <citation type="journal article" date="2010" name="J. Bacteriol.">
        <title>Genome sequence of the milbemycin-producing bacterium Streptomyces bingchenggensis.</title>
        <authorList>
            <person name="Wang X.J."/>
            <person name="Yan Y.J."/>
            <person name="Zhang B."/>
            <person name="An J."/>
            <person name="Wang J.J."/>
            <person name="Tian J."/>
            <person name="Jiang L."/>
            <person name="Chen Y.H."/>
            <person name="Huang S.X."/>
            <person name="Yin M."/>
            <person name="Zhang J."/>
            <person name="Gao A.L."/>
            <person name="Liu C.X."/>
            <person name="Zhu Z.X."/>
            <person name="Xiang W.S."/>
        </authorList>
    </citation>
    <scope>NUCLEOTIDE SEQUENCE [LARGE SCALE GENOMIC DNA]</scope>
    <source>
        <strain evidence="2 3">BCW-1</strain>
    </source>
</reference>
<gene>
    <name evidence="2" type="ordered locus">SBI_00096</name>
</gene>
<dbReference type="AlphaFoldDB" id="D7BUM6"/>
<evidence type="ECO:0000313" key="3">
    <source>
        <dbReference type="Proteomes" id="UP000000377"/>
    </source>
</evidence>
<name>D7BUM6_STRBB</name>
<evidence type="ECO:0000313" key="2">
    <source>
        <dbReference type="EMBL" id="ADI03217.1"/>
    </source>
</evidence>
<dbReference type="KEGG" id="sbh:SBI_00096"/>
<keyword evidence="3" id="KW-1185">Reference proteome</keyword>
<organism evidence="2 3">
    <name type="scientific">Streptomyces bingchenggensis (strain BCW-1)</name>
    <dbReference type="NCBI Taxonomy" id="749414"/>
    <lineage>
        <taxon>Bacteria</taxon>
        <taxon>Bacillati</taxon>
        <taxon>Actinomycetota</taxon>
        <taxon>Actinomycetes</taxon>
        <taxon>Kitasatosporales</taxon>
        <taxon>Streptomycetaceae</taxon>
        <taxon>Streptomyces</taxon>
    </lineage>
</organism>
<feature type="region of interest" description="Disordered" evidence="1">
    <location>
        <begin position="50"/>
        <end position="78"/>
    </location>
</feature>
<dbReference type="EMBL" id="CP002047">
    <property type="protein sequence ID" value="ADI03217.1"/>
    <property type="molecule type" value="Genomic_DNA"/>
</dbReference>
<dbReference type="HOGENOM" id="CLU_2620392_0_0_11"/>
<dbReference type="Proteomes" id="UP000000377">
    <property type="component" value="Chromosome"/>
</dbReference>
<sequence>MILPHQSSHAQAGQFIYGRRGPLWISRGVSDHQLEWCSDDPAGVIDFANGQLESSEQVPARLDPARSSQRNESADPDG</sequence>
<evidence type="ECO:0000256" key="1">
    <source>
        <dbReference type="SAM" id="MobiDB-lite"/>
    </source>
</evidence>